<dbReference type="Proteomes" id="UP001234989">
    <property type="component" value="Chromosome 8"/>
</dbReference>
<dbReference type="AlphaFoldDB" id="A0AAF0U884"/>
<protein>
    <submittedName>
        <fullName evidence="1">Uncharacterized protein</fullName>
    </submittedName>
</protein>
<proteinExistence type="predicted"/>
<reference evidence="1" key="1">
    <citation type="submission" date="2023-08" db="EMBL/GenBank/DDBJ databases">
        <title>A de novo genome assembly of Solanum verrucosum Schlechtendal, a Mexican diploid species geographically isolated from the other diploid A-genome species in potato relatives.</title>
        <authorList>
            <person name="Hosaka K."/>
        </authorList>
    </citation>
    <scope>NUCLEOTIDE SEQUENCE</scope>
    <source>
        <tissue evidence="1">Young leaves</tissue>
    </source>
</reference>
<sequence length="137" mass="15189">MMVNFPILGLVDMDFLNYRKGFSVKVQPLLRPLSSTGIGRLTINLKEATEVGLADMFSDVPKCSSSRLFGLPFHQLLCNFWLATLVSLKYPSDHQVGVVHGLACWHFRLAKGLLGESPSSFGEYLLCFASVFSLFLA</sequence>
<gene>
    <name evidence="1" type="ORF">MTR67_034507</name>
</gene>
<evidence type="ECO:0000313" key="2">
    <source>
        <dbReference type="Proteomes" id="UP001234989"/>
    </source>
</evidence>
<accession>A0AAF0U884</accession>
<name>A0AAF0U884_SOLVR</name>
<organism evidence="1 2">
    <name type="scientific">Solanum verrucosum</name>
    <dbReference type="NCBI Taxonomy" id="315347"/>
    <lineage>
        <taxon>Eukaryota</taxon>
        <taxon>Viridiplantae</taxon>
        <taxon>Streptophyta</taxon>
        <taxon>Embryophyta</taxon>
        <taxon>Tracheophyta</taxon>
        <taxon>Spermatophyta</taxon>
        <taxon>Magnoliopsida</taxon>
        <taxon>eudicotyledons</taxon>
        <taxon>Gunneridae</taxon>
        <taxon>Pentapetalae</taxon>
        <taxon>asterids</taxon>
        <taxon>lamiids</taxon>
        <taxon>Solanales</taxon>
        <taxon>Solanaceae</taxon>
        <taxon>Solanoideae</taxon>
        <taxon>Solaneae</taxon>
        <taxon>Solanum</taxon>
    </lineage>
</organism>
<keyword evidence="2" id="KW-1185">Reference proteome</keyword>
<evidence type="ECO:0000313" key="1">
    <source>
        <dbReference type="EMBL" id="WMV41122.1"/>
    </source>
</evidence>
<dbReference type="EMBL" id="CP133619">
    <property type="protein sequence ID" value="WMV41122.1"/>
    <property type="molecule type" value="Genomic_DNA"/>
</dbReference>